<evidence type="ECO:0000313" key="2">
    <source>
        <dbReference type="Proteomes" id="UP000515123"/>
    </source>
</evidence>
<sequence>MQRAAAAIAFSAARRFVFSPRPVIQNRPVYLALPPVLDLSRRYARARGGEEDFDDDDDVDDEDDGEDIDEDDEENLDGEMDDIPDEISDDSD</sequence>
<reference evidence="2" key="1">
    <citation type="journal article" date="2015" name="Nat. Genet.">
        <title>The pineapple genome and the evolution of CAM photosynthesis.</title>
        <authorList>
            <person name="Ming R."/>
            <person name="VanBuren R."/>
            <person name="Wai C.M."/>
            <person name="Tang H."/>
            <person name="Schatz M.C."/>
            <person name="Bowers J.E."/>
            <person name="Lyons E."/>
            <person name="Wang M.L."/>
            <person name="Chen J."/>
            <person name="Biggers E."/>
            <person name="Zhang J."/>
            <person name="Huang L."/>
            <person name="Zhang L."/>
            <person name="Miao W."/>
            <person name="Zhang J."/>
            <person name="Ye Z."/>
            <person name="Miao C."/>
            <person name="Lin Z."/>
            <person name="Wang H."/>
            <person name="Zhou H."/>
            <person name="Yim W.C."/>
            <person name="Priest H.D."/>
            <person name="Zheng C."/>
            <person name="Woodhouse M."/>
            <person name="Edger P.P."/>
            <person name="Guyot R."/>
            <person name="Guo H.B."/>
            <person name="Guo H."/>
            <person name="Zheng G."/>
            <person name="Singh R."/>
            <person name="Sharma A."/>
            <person name="Min X."/>
            <person name="Zheng Y."/>
            <person name="Lee H."/>
            <person name="Gurtowski J."/>
            <person name="Sedlazeck F.J."/>
            <person name="Harkess A."/>
            <person name="McKain M.R."/>
            <person name="Liao Z."/>
            <person name="Fang J."/>
            <person name="Liu J."/>
            <person name="Zhang X."/>
            <person name="Zhang Q."/>
            <person name="Hu W."/>
            <person name="Qin Y."/>
            <person name="Wang K."/>
            <person name="Chen L.Y."/>
            <person name="Shirley N."/>
            <person name="Lin Y.R."/>
            <person name="Liu L.Y."/>
            <person name="Hernandez A.G."/>
            <person name="Wright C.L."/>
            <person name="Bulone V."/>
            <person name="Tuskan G.A."/>
            <person name="Heath K."/>
            <person name="Zee F."/>
            <person name="Moore P.H."/>
            <person name="Sunkar R."/>
            <person name="Leebens-Mack J.H."/>
            <person name="Mockler T."/>
            <person name="Bennetzen J.L."/>
            <person name="Freeling M."/>
            <person name="Sankoff D."/>
            <person name="Paterson A.H."/>
            <person name="Zhu X."/>
            <person name="Yang X."/>
            <person name="Smith J.A."/>
            <person name="Cushman J.C."/>
            <person name="Paull R.E."/>
            <person name="Yu Q."/>
        </authorList>
    </citation>
    <scope>NUCLEOTIDE SEQUENCE [LARGE SCALE GENOMIC DNA]</scope>
    <source>
        <strain evidence="2">cv. F153</strain>
    </source>
</reference>
<evidence type="ECO:0000256" key="1">
    <source>
        <dbReference type="SAM" id="MobiDB-lite"/>
    </source>
</evidence>
<reference evidence="3" key="2">
    <citation type="submission" date="2025-08" db="UniProtKB">
        <authorList>
            <consortium name="RefSeq"/>
        </authorList>
    </citation>
    <scope>IDENTIFICATION</scope>
    <source>
        <tissue evidence="3">Leaf</tissue>
    </source>
</reference>
<dbReference type="GeneID" id="109709819"/>
<name>A0A6P5EW77_ANACO</name>
<feature type="region of interest" description="Disordered" evidence="1">
    <location>
        <begin position="47"/>
        <end position="92"/>
    </location>
</feature>
<protein>
    <submittedName>
        <fullName evidence="3">Calsequestrin-1-like</fullName>
    </submittedName>
</protein>
<proteinExistence type="predicted"/>
<evidence type="ECO:0000313" key="3">
    <source>
        <dbReference type="RefSeq" id="XP_020087742.1"/>
    </source>
</evidence>
<dbReference type="Proteomes" id="UP000515123">
    <property type="component" value="Linkage group 5"/>
</dbReference>
<dbReference type="RefSeq" id="XP_020087742.1">
    <property type="nucleotide sequence ID" value="XM_020232153.1"/>
</dbReference>
<feature type="compositionally biased region" description="Acidic residues" evidence="1">
    <location>
        <begin position="51"/>
        <end position="92"/>
    </location>
</feature>
<gene>
    <name evidence="3" type="primary">LOC109709819</name>
</gene>
<keyword evidence="2" id="KW-1185">Reference proteome</keyword>
<organism evidence="2 3">
    <name type="scientific">Ananas comosus</name>
    <name type="common">Pineapple</name>
    <name type="synonym">Ananas ananas</name>
    <dbReference type="NCBI Taxonomy" id="4615"/>
    <lineage>
        <taxon>Eukaryota</taxon>
        <taxon>Viridiplantae</taxon>
        <taxon>Streptophyta</taxon>
        <taxon>Embryophyta</taxon>
        <taxon>Tracheophyta</taxon>
        <taxon>Spermatophyta</taxon>
        <taxon>Magnoliopsida</taxon>
        <taxon>Liliopsida</taxon>
        <taxon>Poales</taxon>
        <taxon>Bromeliaceae</taxon>
        <taxon>Bromelioideae</taxon>
        <taxon>Ananas</taxon>
    </lineage>
</organism>
<dbReference type="AlphaFoldDB" id="A0A6P5EW77"/>
<accession>A0A6P5EW77</accession>